<gene>
    <name evidence="1" type="ORF">ZEAMMB73_Zm00001d050324</name>
</gene>
<name>A0A1D6Q139_MAIZE</name>
<protein>
    <submittedName>
        <fullName evidence="1">Uncharacterized protein</fullName>
    </submittedName>
</protein>
<dbReference type="EMBL" id="CM000780">
    <property type="protein sequence ID" value="AQK52329.1"/>
    <property type="molecule type" value="Genomic_DNA"/>
</dbReference>
<sequence length="49" mass="5628">MVCGCRSCFQLCCISFSRENLICALYFRDCICIFPVLYSNIIINPIQSL</sequence>
<organism evidence="1">
    <name type="scientific">Zea mays</name>
    <name type="common">Maize</name>
    <dbReference type="NCBI Taxonomy" id="4577"/>
    <lineage>
        <taxon>Eukaryota</taxon>
        <taxon>Viridiplantae</taxon>
        <taxon>Streptophyta</taxon>
        <taxon>Embryophyta</taxon>
        <taxon>Tracheophyta</taxon>
        <taxon>Spermatophyta</taxon>
        <taxon>Magnoliopsida</taxon>
        <taxon>Liliopsida</taxon>
        <taxon>Poales</taxon>
        <taxon>Poaceae</taxon>
        <taxon>PACMAD clade</taxon>
        <taxon>Panicoideae</taxon>
        <taxon>Andropogonodae</taxon>
        <taxon>Andropogoneae</taxon>
        <taxon>Tripsacinae</taxon>
        <taxon>Zea</taxon>
    </lineage>
</organism>
<dbReference type="AlphaFoldDB" id="A0A1D6Q139"/>
<reference evidence="1" key="1">
    <citation type="submission" date="2015-12" db="EMBL/GenBank/DDBJ databases">
        <title>Update maize B73 reference genome by single molecule sequencing technologies.</title>
        <authorList>
            <consortium name="Maize Genome Sequencing Project"/>
            <person name="Ware D."/>
        </authorList>
    </citation>
    <scope>NUCLEOTIDE SEQUENCE</scope>
    <source>
        <tissue evidence="1">Seedling</tissue>
    </source>
</reference>
<evidence type="ECO:0000313" key="1">
    <source>
        <dbReference type="EMBL" id="AQK52329.1"/>
    </source>
</evidence>
<accession>A0A1D6Q139</accession>
<proteinExistence type="predicted"/>